<dbReference type="EMBL" id="BK016044">
    <property type="protein sequence ID" value="DAF91058.1"/>
    <property type="molecule type" value="Genomic_DNA"/>
</dbReference>
<evidence type="ECO:0008006" key="3">
    <source>
        <dbReference type="Google" id="ProtNLM"/>
    </source>
</evidence>
<evidence type="ECO:0000256" key="1">
    <source>
        <dbReference type="SAM" id="Phobius"/>
    </source>
</evidence>
<feature type="transmembrane region" description="Helical" evidence="1">
    <location>
        <begin position="100"/>
        <end position="117"/>
    </location>
</feature>
<keyword evidence="1" id="KW-0472">Membrane</keyword>
<dbReference type="PROSITE" id="PS51257">
    <property type="entry name" value="PROKAR_LIPOPROTEIN"/>
    <property type="match status" value="1"/>
</dbReference>
<proteinExistence type="predicted"/>
<keyword evidence="1" id="KW-0812">Transmembrane</keyword>
<organism evidence="2">
    <name type="scientific">Siphoviridae sp. ct7aK2</name>
    <dbReference type="NCBI Taxonomy" id="2825351"/>
    <lineage>
        <taxon>Viruses</taxon>
        <taxon>Duplodnaviria</taxon>
        <taxon>Heunggongvirae</taxon>
        <taxon>Uroviricota</taxon>
        <taxon>Caudoviricetes</taxon>
    </lineage>
</organism>
<keyword evidence="1" id="KW-1133">Transmembrane helix</keyword>
<reference evidence="2" key="1">
    <citation type="journal article" date="2021" name="Proc. Natl. Acad. Sci. U.S.A.">
        <title>A Catalog of Tens of Thousands of Viruses from Human Metagenomes Reveals Hidden Associations with Chronic Diseases.</title>
        <authorList>
            <person name="Tisza M.J."/>
            <person name="Buck C.B."/>
        </authorList>
    </citation>
    <scope>NUCLEOTIDE SEQUENCE</scope>
    <source>
        <strain evidence="2">Ct7aK2</strain>
    </source>
</reference>
<sequence length="121" mass="14866">MRVLLYICITFWLVGCTKMVYVPVESVRVEYQDRYLRDSVYRYDSVYFAIKGDTVWLEKYKILYKDRFFRDSIFIQDTVRVPYPVDKIVEVNRLRWYQETLMWIGVGALLVLMIWLIKRKR</sequence>
<evidence type="ECO:0000313" key="2">
    <source>
        <dbReference type="EMBL" id="DAF91058.1"/>
    </source>
</evidence>
<protein>
    <recommendedName>
        <fullName evidence="3">Lipoprotein</fullName>
    </recommendedName>
</protein>
<accession>A0A8S5U9I6</accession>
<name>A0A8S5U9I6_9CAUD</name>